<proteinExistence type="predicted"/>
<feature type="chain" id="PRO_5012433235" description="YnbE-like lipoprotein" evidence="1">
    <location>
        <begin position="19"/>
        <end position="52"/>
    </location>
</feature>
<dbReference type="STRING" id="633194.SAMN05421759_108121"/>
<evidence type="ECO:0000313" key="2">
    <source>
        <dbReference type="EMBL" id="SIS97988.1"/>
    </source>
</evidence>
<dbReference type="EMBL" id="FTOQ01000008">
    <property type="protein sequence ID" value="SIS97988.1"/>
    <property type="molecule type" value="Genomic_DNA"/>
</dbReference>
<reference evidence="3" key="1">
    <citation type="submission" date="2017-01" db="EMBL/GenBank/DDBJ databases">
        <authorList>
            <person name="Varghese N."/>
            <person name="Submissions S."/>
        </authorList>
    </citation>
    <scope>NUCLEOTIDE SEQUENCE [LARGE SCALE GENOMIC DNA]</scope>
    <source>
        <strain evidence="3">DSM 29430</strain>
    </source>
</reference>
<keyword evidence="3" id="KW-1185">Reference proteome</keyword>
<organism evidence="2 3">
    <name type="scientific">Roseivivax lentus</name>
    <dbReference type="NCBI Taxonomy" id="633194"/>
    <lineage>
        <taxon>Bacteria</taxon>
        <taxon>Pseudomonadati</taxon>
        <taxon>Pseudomonadota</taxon>
        <taxon>Alphaproteobacteria</taxon>
        <taxon>Rhodobacterales</taxon>
        <taxon>Roseobacteraceae</taxon>
        <taxon>Roseivivax</taxon>
    </lineage>
</organism>
<dbReference type="Proteomes" id="UP000186684">
    <property type="component" value="Unassembled WGS sequence"/>
</dbReference>
<dbReference type="AlphaFoldDB" id="A0A1N7NIB0"/>
<dbReference type="PROSITE" id="PS51257">
    <property type="entry name" value="PROKAR_LIPOPROTEIN"/>
    <property type="match status" value="1"/>
</dbReference>
<protein>
    <recommendedName>
        <fullName evidence="4">YnbE-like lipoprotein</fullName>
    </recommendedName>
</protein>
<feature type="signal peptide" evidence="1">
    <location>
        <begin position="1"/>
        <end position="18"/>
    </location>
</feature>
<sequence>MKKVALLLAATLGLAACADETFDVVITVDPIYAKDGTVVDYRPTVIAPAEGG</sequence>
<evidence type="ECO:0008006" key="4">
    <source>
        <dbReference type="Google" id="ProtNLM"/>
    </source>
</evidence>
<keyword evidence="1" id="KW-0732">Signal</keyword>
<evidence type="ECO:0000256" key="1">
    <source>
        <dbReference type="SAM" id="SignalP"/>
    </source>
</evidence>
<name>A0A1N7NIB0_9RHOB</name>
<gene>
    <name evidence="2" type="ORF">SAMN05421759_108121</name>
</gene>
<evidence type="ECO:0000313" key="3">
    <source>
        <dbReference type="Proteomes" id="UP000186684"/>
    </source>
</evidence>
<accession>A0A1N7NIB0</accession>
<dbReference type="RefSeq" id="WP_159441657.1">
    <property type="nucleotide sequence ID" value="NZ_FTOQ01000008.1"/>
</dbReference>